<proteinExistence type="predicted"/>
<keyword evidence="5" id="KW-1185">Reference proteome</keyword>
<feature type="chain" id="PRO_5001690755" description="SCP domain-containing protein" evidence="2">
    <location>
        <begin position="26"/>
        <end position="334"/>
    </location>
</feature>
<feature type="compositionally biased region" description="Basic and acidic residues" evidence="1">
    <location>
        <begin position="170"/>
        <end position="185"/>
    </location>
</feature>
<dbReference type="OrthoDB" id="9783944at2"/>
<dbReference type="STRING" id="574376.BAMA_18035"/>
<dbReference type="CDD" id="cd05379">
    <property type="entry name" value="CAP_bacterial"/>
    <property type="match status" value="1"/>
</dbReference>
<dbReference type="NCBIfam" id="TIGR02909">
    <property type="entry name" value="spore_YkwD"/>
    <property type="match status" value="1"/>
</dbReference>
<dbReference type="SUPFAM" id="SSF55797">
    <property type="entry name" value="PR-1-like"/>
    <property type="match status" value="1"/>
</dbReference>
<name>A0A073K1H1_9BACI</name>
<dbReference type="Gene3D" id="3.40.33.10">
    <property type="entry name" value="CAP"/>
    <property type="match status" value="1"/>
</dbReference>
<organism evidence="4 5">
    <name type="scientific">Bacillus manliponensis</name>
    <dbReference type="NCBI Taxonomy" id="574376"/>
    <lineage>
        <taxon>Bacteria</taxon>
        <taxon>Bacillati</taxon>
        <taxon>Bacillota</taxon>
        <taxon>Bacilli</taxon>
        <taxon>Bacillales</taxon>
        <taxon>Bacillaceae</taxon>
        <taxon>Bacillus</taxon>
        <taxon>Bacillus cereus group</taxon>
    </lineage>
</organism>
<evidence type="ECO:0000313" key="5">
    <source>
        <dbReference type="Proteomes" id="UP000027822"/>
    </source>
</evidence>
<feature type="region of interest" description="Disordered" evidence="1">
    <location>
        <begin position="94"/>
        <end position="209"/>
    </location>
</feature>
<evidence type="ECO:0000259" key="3">
    <source>
        <dbReference type="Pfam" id="PF00188"/>
    </source>
</evidence>
<dbReference type="InterPro" id="IPR035940">
    <property type="entry name" value="CAP_sf"/>
</dbReference>
<dbReference type="InterPro" id="IPR014258">
    <property type="entry name" value="CAP_domain_YkwD-like"/>
</dbReference>
<dbReference type="Pfam" id="PF00188">
    <property type="entry name" value="CAP"/>
    <property type="match status" value="1"/>
</dbReference>
<protein>
    <recommendedName>
        <fullName evidence="3">SCP domain-containing protein</fullName>
    </recommendedName>
</protein>
<comment type="caution">
    <text evidence="4">The sequence shown here is derived from an EMBL/GenBank/DDBJ whole genome shotgun (WGS) entry which is preliminary data.</text>
</comment>
<dbReference type="InterPro" id="IPR014044">
    <property type="entry name" value="CAP_dom"/>
</dbReference>
<dbReference type="AlphaFoldDB" id="A0A073K1H1"/>
<dbReference type="Proteomes" id="UP000027822">
    <property type="component" value="Unassembled WGS sequence"/>
</dbReference>
<gene>
    <name evidence="4" type="ORF">BAMA_18035</name>
</gene>
<keyword evidence="2" id="KW-0732">Signal</keyword>
<reference evidence="4 5" key="1">
    <citation type="submission" date="2014-06" db="EMBL/GenBank/DDBJ databases">
        <title>Draft genome sequence of Bacillus manliponensis JCM 15802 (MCCC 1A00708).</title>
        <authorList>
            <person name="Lai Q."/>
            <person name="Liu Y."/>
            <person name="Shao Z."/>
        </authorList>
    </citation>
    <scope>NUCLEOTIDE SEQUENCE [LARGE SCALE GENOMIC DNA]</scope>
    <source>
        <strain evidence="4 5">JCM 15802</strain>
    </source>
</reference>
<dbReference type="PANTHER" id="PTHR31157">
    <property type="entry name" value="SCP DOMAIN-CONTAINING PROTEIN"/>
    <property type="match status" value="1"/>
</dbReference>
<dbReference type="EMBL" id="JOTN01000004">
    <property type="protein sequence ID" value="KEK20330.1"/>
    <property type="molecule type" value="Genomic_DNA"/>
</dbReference>
<dbReference type="eggNOG" id="COG2340">
    <property type="taxonomic scope" value="Bacteria"/>
</dbReference>
<evidence type="ECO:0000256" key="2">
    <source>
        <dbReference type="SAM" id="SignalP"/>
    </source>
</evidence>
<evidence type="ECO:0000256" key="1">
    <source>
        <dbReference type="SAM" id="MobiDB-lite"/>
    </source>
</evidence>
<evidence type="ECO:0000313" key="4">
    <source>
        <dbReference type="EMBL" id="KEK20330.1"/>
    </source>
</evidence>
<dbReference type="PANTHER" id="PTHR31157:SF1">
    <property type="entry name" value="SCP DOMAIN-CONTAINING PROTEIN"/>
    <property type="match status" value="1"/>
</dbReference>
<sequence>MKKHILLSVAAATALTFGATNDAKAETMQPANLKVQNLSNPLLSIQHMNQGNLHSFLSNTFSYVKWAPISMEQNNCIIPGQVVYPIPCEHGFVTNPCDQDETVTPEEKPETGNETVAPEEKPETGNETVAPEEKPETGNETVAPEEKPETGNETVAPEEKPETGNETVAPEEKPETGNETTKPEENGTTNNNETTKPEEEKPTEEVDSSLSAFEQKVVDLTNAERAKQGLPALQVDTLLSKVARVKSEDMQKNRYFDHNSPTYGSPFDMMKQFGVSYKSAGENIAQGQRTPEEVVQAWMNSSGHRANILNNGYTHIGVGYVENGNYWTQQFITK</sequence>
<accession>A0A073K1H1</accession>
<feature type="signal peptide" evidence="2">
    <location>
        <begin position="1"/>
        <end position="25"/>
    </location>
</feature>
<feature type="compositionally biased region" description="Basic and acidic residues" evidence="1">
    <location>
        <begin position="195"/>
        <end position="204"/>
    </location>
</feature>
<feature type="domain" description="SCP" evidence="3">
    <location>
        <begin position="218"/>
        <end position="331"/>
    </location>
</feature>